<dbReference type="PATRIC" id="fig|718255.3.peg.761"/>
<feature type="domain" description="Peptidase M41 FtsH extracellular" evidence="4">
    <location>
        <begin position="13"/>
        <end position="76"/>
    </location>
</feature>
<dbReference type="HOGENOM" id="CLU_2728016_0_0_9"/>
<dbReference type="Proteomes" id="UP000008953">
    <property type="component" value="Chromosome"/>
</dbReference>
<gene>
    <name evidence="5" type="ORF">RO1_33920</name>
</gene>
<keyword evidence="2" id="KW-0378">Hydrolase</keyword>
<evidence type="ECO:0000256" key="1">
    <source>
        <dbReference type="ARBA" id="ARBA00022670"/>
    </source>
</evidence>
<keyword evidence="3" id="KW-1133">Transmembrane helix</keyword>
<dbReference type="AlphaFoldDB" id="D4L244"/>
<dbReference type="GO" id="GO:0008270">
    <property type="term" value="F:zinc ion binding"/>
    <property type="evidence" value="ECO:0007669"/>
    <property type="project" value="InterPro"/>
</dbReference>
<dbReference type="GO" id="GO:0005524">
    <property type="term" value="F:ATP binding"/>
    <property type="evidence" value="ECO:0007669"/>
    <property type="project" value="InterPro"/>
</dbReference>
<keyword evidence="3" id="KW-0812">Transmembrane</keyword>
<dbReference type="Pfam" id="PF06480">
    <property type="entry name" value="FtsH_ext"/>
    <property type="match status" value="1"/>
</dbReference>
<evidence type="ECO:0000256" key="3">
    <source>
        <dbReference type="SAM" id="Phobius"/>
    </source>
</evidence>
<proteinExistence type="predicted"/>
<feature type="transmembrane region" description="Helical" evidence="3">
    <location>
        <begin position="12"/>
        <end position="34"/>
    </location>
</feature>
<dbReference type="GO" id="GO:0006508">
    <property type="term" value="P:proteolysis"/>
    <property type="evidence" value="ECO:0007669"/>
    <property type="project" value="UniProtKB-KW"/>
</dbReference>
<organism evidence="5 6">
    <name type="scientific">Roseburia intestinalis XB6B4</name>
    <dbReference type="NCBI Taxonomy" id="718255"/>
    <lineage>
        <taxon>Bacteria</taxon>
        <taxon>Bacillati</taxon>
        <taxon>Bacillota</taxon>
        <taxon>Clostridia</taxon>
        <taxon>Lachnospirales</taxon>
        <taxon>Lachnospiraceae</taxon>
        <taxon>Roseburia</taxon>
    </lineage>
</organism>
<evidence type="ECO:0000256" key="2">
    <source>
        <dbReference type="ARBA" id="ARBA00022801"/>
    </source>
</evidence>
<keyword evidence="1" id="KW-0645">Protease</keyword>
<sequence length="79" mass="9237">MKEVKTPKKPLAYYYGIVLIVLIVFNLVVTPILMEHQVKETDYGTFMSMIEKKNIGEVEVEDNQIIFTDKDQKIFIKQV</sequence>
<evidence type="ECO:0000259" key="4">
    <source>
        <dbReference type="Pfam" id="PF06480"/>
    </source>
</evidence>
<reference evidence="5 6" key="1">
    <citation type="submission" date="2010-03" db="EMBL/GenBank/DDBJ databases">
        <title>The genome sequence of Roseburia intestinalis XB6B4.</title>
        <authorList>
            <consortium name="metaHIT consortium -- http://www.metahit.eu/"/>
            <person name="Pajon A."/>
            <person name="Turner K."/>
            <person name="Parkhill J."/>
            <person name="Bernalier A."/>
        </authorList>
    </citation>
    <scope>NUCLEOTIDE SEQUENCE [LARGE SCALE GENOMIC DNA]</scope>
    <source>
        <strain evidence="5 6">XB6B4</strain>
    </source>
</reference>
<keyword evidence="3" id="KW-0472">Membrane</keyword>
<dbReference type="InterPro" id="IPR011546">
    <property type="entry name" value="Pept_M41_FtsH_extracell"/>
</dbReference>
<dbReference type="EMBL" id="FP929050">
    <property type="protein sequence ID" value="CBL13684.1"/>
    <property type="molecule type" value="Genomic_DNA"/>
</dbReference>
<evidence type="ECO:0000313" key="5">
    <source>
        <dbReference type="EMBL" id="CBL13684.1"/>
    </source>
</evidence>
<accession>D4L244</accession>
<name>D4L244_9FIRM</name>
<dbReference type="GO" id="GO:0016020">
    <property type="term" value="C:membrane"/>
    <property type="evidence" value="ECO:0007669"/>
    <property type="project" value="InterPro"/>
</dbReference>
<dbReference type="GO" id="GO:0004176">
    <property type="term" value="F:ATP-dependent peptidase activity"/>
    <property type="evidence" value="ECO:0007669"/>
    <property type="project" value="InterPro"/>
</dbReference>
<dbReference type="Gene3D" id="3.30.720.210">
    <property type="match status" value="1"/>
</dbReference>
<evidence type="ECO:0000313" key="6">
    <source>
        <dbReference type="Proteomes" id="UP000008953"/>
    </source>
</evidence>
<protein>
    <submittedName>
        <fullName evidence="5">FtsH Extracellular</fullName>
    </submittedName>
</protein>
<dbReference type="GO" id="GO:0004222">
    <property type="term" value="F:metalloendopeptidase activity"/>
    <property type="evidence" value="ECO:0007669"/>
    <property type="project" value="InterPro"/>
</dbReference>
<reference evidence="5 6" key="2">
    <citation type="submission" date="2010-03" db="EMBL/GenBank/DDBJ databases">
        <authorList>
            <person name="Pajon A."/>
        </authorList>
    </citation>
    <scope>NUCLEOTIDE SEQUENCE [LARGE SCALE GENOMIC DNA]</scope>
    <source>
        <strain evidence="5 6">XB6B4</strain>
    </source>
</reference>
<dbReference type="KEGG" id="rix:RO1_33920"/>